<dbReference type="Proteomes" id="UP000886900">
    <property type="component" value="Unassembled WGS sequence"/>
</dbReference>
<dbReference type="RefSeq" id="WP_217857821.1">
    <property type="nucleotide sequence ID" value="NZ_JAHSTV010000010.1"/>
</dbReference>
<evidence type="ECO:0000313" key="2">
    <source>
        <dbReference type="Proteomes" id="UP000886900"/>
    </source>
</evidence>
<evidence type="ECO:0000313" key="1">
    <source>
        <dbReference type="EMBL" id="MBV4465847.1"/>
    </source>
</evidence>
<accession>A0ABS6PZF9</accession>
<name>A0ABS6PZF9_9PSED</name>
<dbReference type="EMBL" id="JAHSTV010000010">
    <property type="protein sequence ID" value="MBV4465847.1"/>
    <property type="molecule type" value="Genomic_DNA"/>
</dbReference>
<reference evidence="1" key="1">
    <citation type="submission" date="2021-06" db="EMBL/GenBank/DDBJ databases">
        <title>Updating the genus Pseudomonas: Description of 43 new species and partition of the Pseudomonas putida group.</title>
        <authorList>
            <person name="Girard L."/>
            <person name="Lood C."/>
            <person name="Vandamme P."/>
            <person name="Rokni-Zadeh H."/>
            <person name="Van Noort V."/>
            <person name="Hofte M."/>
            <person name="Lavigne R."/>
            <person name="De Mot R."/>
        </authorList>
    </citation>
    <scope>NUCLEOTIDE SEQUENCE</scope>
    <source>
        <strain evidence="1">SWRI79</strain>
    </source>
</reference>
<sequence length="213" mass="24063">MKLSTFIERMAGYDLQQDTSHIIDDLKQLATNRTLLSDHLYSTIQKDGFSTRNSIYGSYGFVLHYDDLFTVRLGFWSPIISQDESGTFIYELNHTHDFEIYAVGYSGDGYTTIMRSILDHAPLRAGIKPSLGEARTLKLAPGHILHMAPLYEVHKQLPPETLSASLSLIIHPRQATKPEEAWCFDDNYVPTYPGIATQEAALLEHTFSLLQRG</sequence>
<organism evidence="1 2">
    <name type="scientific">Pseudomonas farris</name>
    <dbReference type="NCBI Taxonomy" id="2841207"/>
    <lineage>
        <taxon>Bacteria</taxon>
        <taxon>Pseudomonadati</taxon>
        <taxon>Pseudomonadota</taxon>
        <taxon>Gammaproteobacteria</taxon>
        <taxon>Pseudomonadales</taxon>
        <taxon>Pseudomonadaceae</taxon>
        <taxon>Pseudomonas</taxon>
    </lineage>
</organism>
<comment type="caution">
    <text evidence="1">The sequence shown here is derived from an EMBL/GenBank/DDBJ whole genome shotgun (WGS) entry which is preliminary data.</text>
</comment>
<protein>
    <submittedName>
        <fullName evidence="1">Transposase</fullName>
    </submittedName>
</protein>
<gene>
    <name evidence="1" type="ORF">KVG95_21195</name>
</gene>
<proteinExistence type="predicted"/>
<keyword evidence="2" id="KW-1185">Reference proteome</keyword>